<keyword evidence="1" id="KW-1133">Transmembrane helix</keyword>
<dbReference type="Proteomes" id="UP000291084">
    <property type="component" value="Chromosome 8"/>
</dbReference>
<sequence length="93" mass="10762">EKVKETKVCMLLTSSFKGKYLDSSSKKHHFVPSFYHGECSKQSESKNILKAETSSHTIFVKRPSFYFLIFAYTSFIILIFAIFCRYIFDPGGQ</sequence>
<evidence type="ECO:0000256" key="1">
    <source>
        <dbReference type="SAM" id="Phobius"/>
    </source>
</evidence>
<evidence type="ECO:0000313" key="2">
    <source>
        <dbReference type="EMBL" id="BAT95992.1"/>
    </source>
</evidence>
<feature type="non-terminal residue" evidence="2">
    <location>
        <position position="1"/>
    </location>
</feature>
<reference evidence="2 3" key="1">
    <citation type="journal article" date="2015" name="Sci. Rep.">
        <title>The power of single molecule real-time sequencing technology in the de novo assembly of a eukaryotic genome.</title>
        <authorList>
            <person name="Sakai H."/>
            <person name="Naito K."/>
            <person name="Ogiso-Tanaka E."/>
            <person name="Takahashi Y."/>
            <person name="Iseki K."/>
            <person name="Muto C."/>
            <person name="Satou K."/>
            <person name="Teruya K."/>
            <person name="Shiroma A."/>
            <person name="Shimoji M."/>
            <person name="Hirano T."/>
            <person name="Itoh T."/>
            <person name="Kaga A."/>
            <person name="Tomooka N."/>
        </authorList>
    </citation>
    <scope>NUCLEOTIDE SEQUENCE [LARGE SCALE GENOMIC DNA]</scope>
    <source>
        <strain evidence="3">cv. Shumari</strain>
    </source>
</reference>
<keyword evidence="1" id="KW-0472">Membrane</keyword>
<keyword evidence="3" id="KW-1185">Reference proteome</keyword>
<name>A0A0S3ST24_PHAAN</name>
<organism evidence="2 3">
    <name type="scientific">Vigna angularis var. angularis</name>
    <dbReference type="NCBI Taxonomy" id="157739"/>
    <lineage>
        <taxon>Eukaryota</taxon>
        <taxon>Viridiplantae</taxon>
        <taxon>Streptophyta</taxon>
        <taxon>Embryophyta</taxon>
        <taxon>Tracheophyta</taxon>
        <taxon>Spermatophyta</taxon>
        <taxon>Magnoliopsida</taxon>
        <taxon>eudicotyledons</taxon>
        <taxon>Gunneridae</taxon>
        <taxon>Pentapetalae</taxon>
        <taxon>rosids</taxon>
        <taxon>fabids</taxon>
        <taxon>Fabales</taxon>
        <taxon>Fabaceae</taxon>
        <taxon>Papilionoideae</taxon>
        <taxon>50 kb inversion clade</taxon>
        <taxon>NPAAA clade</taxon>
        <taxon>indigoferoid/millettioid clade</taxon>
        <taxon>Phaseoleae</taxon>
        <taxon>Vigna</taxon>
    </lineage>
</organism>
<dbReference type="AlphaFoldDB" id="A0A0S3ST24"/>
<gene>
    <name evidence="2" type="primary">Vigan.08G285300</name>
    <name evidence="2" type="ORF">VIGAN_08285300</name>
</gene>
<proteinExistence type="predicted"/>
<dbReference type="EMBL" id="AP015041">
    <property type="protein sequence ID" value="BAT95992.1"/>
    <property type="molecule type" value="Genomic_DNA"/>
</dbReference>
<protein>
    <submittedName>
        <fullName evidence="2">Uncharacterized protein</fullName>
    </submittedName>
</protein>
<keyword evidence="1" id="KW-0812">Transmembrane</keyword>
<evidence type="ECO:0000313" key="3">
    <source>
        <dbReference type="Proteomes" id="UP000291084"/>
    </source>
</evidence>
<feature type="transmembrane region" description="Helical" evidence="1">
    <location>
        <begin position="65"/>
        <end position="88"/>
    </location>
</feature>
<accession>A0A0S3ST24</accession>